<organism evidence="2 3">
    <name type="scientific">Halohasta litchfieldiae</name>
    <dbReference type="NCBI Taxonomy" id="1073996"/>
    <lineage>
        <taxon>Archaea</taxon>
        <taxon>Methanobacteriati</taxon>
        <taxon>Methanobacteriota</taxon>
        <taxon>Stenosarchaea group</taxon>
        <taxon>Halobacteria</taxon>
        <taxon>Halobacteriales</taxon>
        <taxon>Haloferacaceae</taxon>
        <taxon>Halohasta</taxon>
    </lineage>
</organism>
<dbReference type="STRING" id="1073996.SAMN05444271_11918"/>
<reference evidence="2 3" key="1">
    <citation type="submission" date="2016-10" db="EMBL/GenBank/DDBJ databases">
        <authorList>
            <person name="de Groot N.N."/>
        </authorList>
    </citation>
    <scope>NUCLEOTIDE SEQUENCE [LARGE SCALE GENOMIC DNA]</scope>
    <source>
        <strain evidence="2 3">DSM 22187</strain>
    </source>
</reference>
<proteinExistence type="predicted"/>
<dbReference type="EMBL" id="FNYR01000019">
    <property type="protein sequence ID" value="SEJ06871.1"/>
    <property type="molecule type" value="Genomic_DNA"/>
</dbReference>
<dbReference type="OrthoDB" id="205962at2157"/>
<evidence type="ECO:0000256" key="1">
    <source>
        <dbReference type="SAM" id="MobiDB-lite"/>
    </source>
</evidence>
<evidence type="ECO:0000313" key="2">
    <source>
        <dbReference type="EMBL" id="SEJ06871.1"/>
    </source>
</evidence>
<dbReference type="KEGG" id="hae:halTADL_1495"/>
<dbReference type="RefSeq" id="WP_089673061.1">
    <property type="nucleotide sequence ID" value="NZ_CP024845.1"/>
</dbReference>
<dbReference type="GeneID" id="35002298"/>
<accession>A0A1H6VQF9</accession>
<accession>A0A2H4Q1L3</accession>
<protein>
    <submittedName>
        <fullName evidence="2">Uncharacterized protein</fullName>
    </submittedName>
</protein>
<dbReference type="Pfam" id="PF25925">
    <property type="entry name" value="DUF7970"/>
    <property type="match status" value="1"/>
</dbReference>
<keyword evidence="3" id="KW-1185">Reference proteome</keyword>
<dbReference type="Proteomes" id="UP000198888">
    <property type="component" value="Unassembled WGS sequence"/>
</dbReference>
<evidence type="ECO:0000313" key="3">
    <source>
        <dbReference type="Proteomes" id="UP000198888"/>
    </source>
</evidence>
<feature type="compositionally biased region" description="Polar residues" evidence="1">
    <location>
        <begin position="39"/>
        <end position="50"/>
    </location>
</feature>
<sequence length="128" mass="14500">MTGFKDGAVGWDDDDEEESKDTHTTDSIENEPVTETKDQTTNVSAGSSQPRLPWIHGRNSITDGRQKTVQLHLQESTIDREREGMSEVQRILDENIKKADLREAALLIGLSHLGEVSDQLREWGYDYE</sequence>
<feature type="region of interest" description="Disordered" evidence="1">
    <location>
        <begin position="1"/>
        <end position="59"/>
    </location>
</feature>
<gene>
    <name evidence="2" type="ORF">SAMN05444271_11918</name>
</gene>
<dbReference type="AlphaFoldDB" id="A0A1H6VQF9"/>
<dbReference type="InterPro" id="IPR058276">
    <property type="entry name" value="DUF7970"/>
</dbReference>
<name>A0A1H6VQF9_9EURY</name>